<proteinExistence type="predicted"/>
<protein>
    <submittedName>
        <fullName evidence="4">Uncharacterized protein</fullName>
    </submittedName>
</protein>
<dbReference type="AlphaFoldDB" id="A0A6A4FW88"/>
<gene>
    <name evidence="3" type="ORF">PR001_g4380</name>
    <name evidence="2" type="ORF">PR002_g4238</name>
    <name evidence="4" type="ORF">PR003_g4581</name>
</gene>
<evidence type="ECO:0000256" key="1">
    <source>
        <dbReference type="SAM" id="MobiDB-lite"/>
    </source>
</evidence>
<dbReference type="EMBL" id="QXFV01000178">
    <property type="protein sequence ID" value="KAE9046959.1"/>
    <property type="molecule type" value="Genomic_DNA"/>
</dbReference>
<feature type="region of interest" description="Disordered" evidence="1">
    <location>
        <begin position="208"/>
        <end position="229"/>
    </location>
</feature>
<reference evidence="4 6" key="1">
    <citation type="submission" date="2018-08" db="EMBL/GenBank/DDBJ databases">
        <title>Genomic investigation of the strawberry pathogen Phytophthora fragariae indicates pathogenicity is determined by transcriptional variation in three key races.</title>
        <authorList>
            <person name="Adams T.M."/>
            <person name="Armitage A.D."/>
            <person name="Sobczyk M.K."/>
            <person name="Bates H.J."/>
            <person name="Dunwell J.M."/>
            <person name="Nellist C.F."/>
            <person name="Harrison R.J."/>
        </authorList>
    </citation>
    <scope>NUCLEOTIDE SEQUENCE [LARGE SCALE GENOMIC DNA]</scope>
    <source>
        <strain evidence="3 5">SCRP249</strain>
        <strain evidence="2 7">SCRP324</strain>
        <strain evidence="4 6">SCRP333</strain>
    </source>
</reference>
<evidence type="ECO:0000313" key="6">
    <source>
        <dbReference type="Proteomes" id="UP000434957"/>
    </source>
</evidence>
<organism evidence="4 6">
    <name type="scientific">Phytophthora rubi</name>
    <dbReference type="NCBI Taxonomy" id="129364"/>
    <lineage>
        <taxon>Eukaryota</taxon>
        <taxon>Sar</taxon>
        <taxon>Stramenopiles</taxon>
        <taxon>Oomycota</taxon>
        <taxon>Peronosporomycetes</taxon>
        <taxon>Peronosporales</taxon>
        <taxon>Peronosporaceae</taxon>
        <taxon>Phytophthora</taxon>
    </lineage>
</organism>
<keyword evidence="6" id="KW-1185">Reference proteome</keyword>
<comment type="caution">
    <text evidence="4">The sequence shown here is derived from an EMBL/GenBank/DDBJ whole genome shotgun (WGS) entry which is preliminary data.</text>
</comment>
<feature type="region of interest" description="Disordered" evidence="1">
    <location>
        <begin position="125"/>
        <end position="161"/>
    </location>
</feature>
<dbReference type="EMBL" id="QXFU01000162">
    <property type="protein sequence ID" value="KAE9041832.1"/>
    <property type="molecule type" value="Genomic_DNA"/>
</dbReference>
<dbReference type="EMBL" id="QXFT01000175">
    <property type="protein sequence ID" value="KAE9352068.1"/>
    <property type="molecule type" value="Genomic_DNA"/>
</dbReference>
<evidence type="ECO:0000313" key="5">
    <source>
        <dbReference type="Proteomes" id="UP000429607"/>
    </source>
</evidence>
<dbReference type="Proteomes" id="UP000434957">
    <property type="component" value="Unassembled WGS sequence"/>
</dbReference>
<evidence type="ECO:0000313" key="2">
    <source>
        <dbReference type="EMBL" id="KAE9041832.1"/>
    </source>
</evidence>
<evidence type="ECO:0000313" key="4">
    <source>
        <dbReference type="EMBL" id="KAE9352068.1"/>
    </source>
</evidence>
<sequence>MFESPVTVHTATRAPEMISRPRACAQIRFYGASSTIASTSIEAIDAVRFAAFPNPHDSAAAAVESIDPRWSIQVIDSVRFAKFETPHAVAVALAAASAYTITSASAARHASPSLDDEQEIAIGELEQPSVTVDEECQDSNSADKGLEQILPPDEPTKDDHNRLHPVVLSCNTPHTFRPIHTTTSGINPHNVTSRLLDFERNPAFVRQREQATQRRTAAGATSKTPIWKP</sequence>
<dbReference type="OrthoDB" id="10590929at2759"/>
<name>A0A6A4FW88_9STRA</name>
<evidence type="ECO:0000313" key="3">
    <source>
        <dbReference type="EMBL" id="KAE9046959.1"/>
    </source>
</evidence>
<dbReference type="Proteomes" id="UP000429607">
    <property type="component" value="Unassembled WGS sequence"/>
</dbReference>
<evidence type="ECO:0000313" key="7">
    <source>
        <dbReference type="Proteomes" id="UP000435112"/>
    </source>
</evidence>
<accession>A0A6A4FW88</accession>
<dbReference type="Proteomes" id="UP000435112">
    <property type="component" value="Unassembled WGS sequence"/>
</dbReference>